<reference evidence="5 6" key="1">
    <citation type="submission" date="2018-08" db="EMBL/GenBank/DDBJ databases">
        <authorList>
            <person name="Laetsch R D."/>
            <person name="Stevens L."/>
            <person name="Kumar S."/>
            <person name="Blaxter L. M."/>
        </authorList>
    </citation>
    <scope>NUCLEOTIDE SEQUENCE [LARGE SCALE GENOMIC DNA]</scope>
</reference>
<evidence type="ECO:0000313" key="6">
    <source>
        <dbReference type="Proteomes" id="UP000276991"/>
    </source>
</evidence>
<dbReference type="GO" id="GO:0071144">
    <property type="term" value="C:heteromeric SMAD protein complex"/>
    <property type="evidence" value="ECO:0007669"/>
    <property type="project" value="TreeGrafter"/>
</dbReference>
<dbReference type="InterPro" id="IPR008984">
    <property type="entry name" value="SMAD_FHA_dom_sf"/>
</dbReference>
<dbReference type="Pfam" id="PF03166">
    <property type="entry name" value="MH2"/>
    <property type="match status" value="1"/>
</dbReference>
<feature type="compositionally biased region" description="Low complexity" evidence="3">
    <location>
        <begin position="106"/>
        <end position="118"/>
    </location>
</feature>
<dbReference type="GO" id="GO:0030509">
    <property type="term" value="P:BMP signaling pathway"/>
    <property type="evidence" value="ECO:0007669"/>
    <property type="project" value="TreeGrafter"/>
</dbReference>
<gene>
    <name evidence="5" type="ORF">NAV_LOCUS9141</name>
</gene>
<dbReference type="EMBL" id="UPTC01003386">
    <property type="protein sequence ID" value="VBB34350.1"/>
    <property type="molecule type" value="Genomic_DNA"/>
</dbReference>
<evidence type="ECO:0000313" key="5">
    <source>
        <dbReference type="EMBL" id="VBB34350.1"/>
    </source>
</evidence>
<feature type="compositionally biased region" description="Polar residues" evidence="3">
    <location>
        <begin position="85"/>
        <end position="105"/>
    </location>
</feature>
<dbReference type="AlphaFoldDB" id="A0A498SZI6"/>
<evidence type="ECO:0000256" key="2">
    <source>
        <dbReference type="ARBA" id="ARBA00023163"/>
    </source>
</evidence>
<accession>A0A498SZI6</accession>
<keyword evidence="2" id="KW-0804">Transcription</keyword>
<dbReference type="GO" id="GO:0030154">
    <property type="term" value="P:cell differentiation"/>
    <property type="evidence" value="ECO:0007669"/>
    <property type="project" value="TreeGrafter"/>
</dbReference>
<dbReference type="Gene3D" id="2.60.200.10">
    <property type="match status" value="1"/>
</dbReference>
<feature type="non-terminal residue" evidence="5">
    <location>
        <position position="1"/>
    </location>
</feature>
<dbReference type="PANTHER" id="PTHR13703">
    <property type="entry name" value="SMAD"/>
    <property type="match status" value="1"/>
</dbReference>
<feature type="compositionally biased region" description="Basic and acidic residues" evidence="3">
    <location>
        <begin position="123"/>
        <end position="134"/>
    </location>
</feature>
<dbReference type="STRING" id="6277.A0A498SZI6"/>
<dbReference type="InterPro" id="IPR013790">
    <property type="entry name" value="Dwarfin"/>
</dbReference>
<dbReference type="GO" id="GO:0070411">
    <property type="term" value="F:I-SMAD binding"/>
    <property type="evidence" value="ECO:0007669"/>
    <property type="project" value="TreeGrafter"/>
</dbReference>
<keyword evidence="1" id="KW-0805">Transcription regulation</keyword>
<dbReference type="GO" id="GO:0050793">
    <property type="term" value="P:regulation of developmental process"/>
    <property type="evidence" value="ECO:0007669"/>
    <property type="project" value="UniProtKB-ARBA"/>
</dbReference>
<protein>
    <recommendedName>
        <fullName evidence="4">MH2 domain-containing protein</fullName>
    </recommendedName>
</protein>
<name>A0A498SZI6_ACAVI</name>
<dbReference type="GO" id="GO:0009791">
    <property type="term" value="P:post-embryonic development"/>
    <property type="evidence" value="ECO:0007669"/>
    <property type="project" value="UniProtKB-ARBA"/>
</dbReference>
<sequence length="450" mass="49573">NSALNENDDWAAKTLAYASTLRTPNVVKTEARTLPGGEHDLFSGTNVCVVPSQSTWNNSEQNVIATAVTMSSQIPAVINPVPFPSSSMQSQNTFPTQSVTGALNPSLQVSSSSATSNSQEVQHPVESRVRDRTEPMSLSPHPANWCVISYYEFSTKVGETFAVSAPAVYIDGGVDPSAPGRFCLGSLSNVQRTDESERCRKHIGRGIRLDVKGEGDVWLTCLSDRPVFVQSSYLDREAGRVPGDAVHKIYSQATLKVFDLRQCYHQLRQQNMYQLIAAEILNNSSDNSRNPLFGVDRKSAELAGRLNQAANVGVDELRNLCSLAVSFVKGWGPDYDRKSIKETPCWIEAVKEVLFLPNVSFCSLILSVHFVLVLAPALSSRQNNADAKKGQLLYRNAQKLSHIALNNRSAFPSKHKDGDKRNNLNIAIFTLYYEMLRATGNNILDKLIHI</sequence>
<feature type="domain" description="MH2" evidence="4">
    <location>
        <begin position="145"/>
        <end position="379"/>
    </location>
</feature>
<dbReference type="PROSITE" id="PS51076">
    <property type="entry name" value="MH2"/>
    <property type="match status" value="1"/>
</dbReference>
<feature type="region of interest" description="Disordered" evidence="3">
    <location>
        <begin position="85"/>
        <end position="136"/>
    </location>
</feature>
<evidence type="ECO:0000256" key="3">
    <source>
        <dbReference type="SAM" id="MobiDB-lite"/>
    </source>
</evidence>
<dbReference type="PANTHER" id="PTHR13703:SF45">
    <property type="entry name" value="MOTHERS AGAINST DECAPENTAPLEGIC HOMOLOG"/>
    <property type="match status" value="1"/>
</dbReference>
<dbReference type="FunFam" id="2.60.200.10:FF:000002">
    <property type="entry name" value="Mothers against decapentaplegic homolog"/>
    <property type="match status" value="1"/>
</dbReference>
<keyword evidence="6" id="KW-1185">Reference proteome</keyword>
<evidence type="ECO:0000259" key="4">
    <source>
        <dbReference type="PROSITE" id="PS51076"/>
    </source>
</evidence>
<dbReference type="GO" id="GO:0009653">
    <property type="term" value="P:anatomical structure morphogenesis"/>
    <property type="evidence" value="ECO:0007669"/>
    <property type="project" value="TreeGrafter"/>
</dbReference>
<dbReference type="Proteomes" id="UP000276991">
    <property type="component" value="Unassembled WGS sequence"/>
</dbReference>
<evidence type="ECO:0000256" key="1">
    <source>
        <dbReference type="ARBA" id="ARBA00023015"/>
    </source>
</evidence>
<dbReference type="CDD" id="cd10498">
    <property type="entry name" value="MH2_SMAD_4"/>
    <property type="match status" value="1"/>
</dbReference>
<proteinExistence type="predicted"/>
<dbReference type="SMART" id="SM00524">
    <property type="entry name" value="DWB"/>
    <property type="match status" value="1"/>
</dbReference>
<dbReference type="GO" id="GO:0000978">
    <property type="term" value="F:RNA polymerase II cis-regulatory region sequence-specific DNA binding"/>
    <property type="evidence" value="ECO:0007669"/>
    <property type="project" value="TreeGrafter"/>
</dbReference>
<dbReference type="GO" id="GO:0051239">
    <property type="term" value="P:regulation of multicellular organismal process"/>
    <property type="evidence" value="ECO:0007669"/>
    <property type="project" value="UniProtKB-ARBA"/>
</dbReference>
<organism evidence="5 6">
    <name type="scientific">Acanthocheilonema viteae</name>
    <name type="common">Filarial nematode worm</name>
    <name type="synonym">Dipetalonema viteae</name>
    <dbReference type="NCBI Taxonomy" id="6277"/>
    <lineage>
        <taxon>Eukaryota</taxon>
        <taxon>Metazoa</taxon>
        <taxon>Ecdysozoa</taxon>
        <taxon>Nematoda</taxon>
        <taxon>Chromadorea</taxon>
        <taxon>Rhabditida</taxon>
        <taxon>Spirurina</taxon>
        <taxon>Spiruromorpha</taxon>
        <taxon>Filarioidea</taxon>
        <taxon>Onchocercidae</taxon>
        <taxon>Acanthocheilonema</taxon>
    </lineage>
</organism>
<dbReference type="OrthoDB" id="5875866at2759"/>
<dbReference type="SUPFAM" id="SSF49879">
    <property type="entry name" value="SMAD/FHA domain"/>
    <property type="match status" value="1"/>
</dbReference>
<dbReference type="GO" id="GO:0000981">
    <property type="term" value="F:DNA-binding transcription factor activity, RNA polymerase II-specific"/>
    <property type="evidence" value="ECO:0007669"/>
    <property type="project" value="TreeGrafter"/>
</dbReference>
<dbReference type="GO" id="GO:0060395">
    <property type="term" value="P:SMAD protein signal transduction"/>
    <property type="evidence" value="ECO:0007669"/>
    <property type="project" value="TreeGrafter"/>
</dbReference>
<dbReference type="InterPro" id="IPR017855">
    <property type="entry name" value="SMAD-like_dom_sf"/>
</dbReference>
<dbReference type="InterPro" id="IPR001132">
    <property type="entry name" value="SMAD_dom_Dwarfin-type"/>
</dbReference>